<organism evidence="1 2">
    <name type="scientific">Orrella marina</name>
    <dbReference type="NCBI Taxonomy" id="2163011"/>
    <lineage>
        <taxon>Bacteria</taxon>
        <taxon>Pseudomonadati</taxon>
        <taxon>Pseudomonadota</taxon>
        <taxon>Betaproteobacteria</taxon>
        <taxon>Burkholderiales</taxon>
        <taxon>Alcaligenaceae</taxon>
        <taxon>Orrella</taxon>
    </lineage>
</organism>
<name>A0A2R4XLX9_9BURK</name>
<evidence type="ECO:0008006" key="3">
    <source>
        <dbReference type="Google" id="ProtNLM"/>
    </source>
</evidence>
<proteinExistence type="predicted"/>
<evidence type="ECO:0000313" key="1">
    <source>
        <dbReference type="EMBL" id="AWB34749.1"/>
    </source>
</evidence>
<protein>
    <recommendedName>
        <fullName evidence="3">VOC family protein</fullName>
    </recommendedName>
</protein>
<dbReference type="RefSeq" id="WP_108622159.1">
    <property type="nucleotide sequence ID" value="NZ_CP028901.1"/>
</dbReference>
<dbReference type="KEGG" id="boz:DBV39_14605"/>
<dbReference type="Proteomes" id="UP000244571">
    <property type="component" value="Chromosome"/>
</dbReference>
<dbReference type="EMBL" id="CP028901">
    <property type="protein sequence ID" value="AWB34749.1"/>
    <property type="molecule type" value="Genomic_DNA"/>
</dbReference>
<dbReference type="AlphaFoldDB" id="A0A2R4XLX9"/>
<dbReference type="InterPro" id="IPR029068">
    <property type="entry name" value="Glyas_Bleomycin-R_OHBP_Dase"/>
</dbReference>
<sequence length="120" mass="13765">MPNQNGEFIWYELFTENSDEALQFYSAILGWKATNSGFPETDYRIVQALDEHAGKWHDVGGLLQLTDDMKNNGARPVWLGYLSVDDVEQTLACIVNNCRPLHNARCKLFKNLHHTEIMHS</sequence>
<dbReference type="SUPFAM" id="SSF54593">
    <property type="entry name" value="Glyoxalase/Bleomycin resistance protein/Dihydroxybiphenyl dioxygenase"/>
    <property type="match status" value="1"/>
</dbReference>
<gene>
    <name evidence="1" type="ORF">DBV39_14605</name>
</gene>
<dbReference type="OrthoDB" id="9793039at2"/>
<dbReference type="Gene3D" id="3.10.180.10">
    <property type="entry name" value="2,3-Dihydroxybiphenyl 1,2-Dioxygenase, domain 1"/>
    <property type="match status" value="1"/>
</dbReference>
<evidence type="ECO:0000313" key="2">
    <source>
        <dbReference type="Proteomes" id="UP000244571"/>
    </source>
</evidence>
<accession>A0A2R4XLX9</accession>
<keyword evidence="2" id="KW-1185">Reference proteome</keyword>
<reference evidence="1 2" key="1">
    <citation type="submission" date="2018-04" db="EMBL/GenBank/DDBJ databases">
        <title>Bordetella sp. HZ20 isolated from seawater.</title>
        <authorList>
            <person name="Sun C."/>
        </authorList>
    </citation>
    <scope>NUCLEOTIDE SEQUENCE [LARGE SCALE GENOMIC DNA]</scope>
    <source>
        <strain evidence="1 2">HZ20</strain>
    </source>
</reference>